<organism evidence="1 2">
    <name type="scientific">Cupriavidus basilensis</name>
    <dbReference type="NCBI Taxonomy" id="68895"/>
    <lineage>
        <taxon>Bacteria</taxon>
        <taxon>Pseudomonadati</taxon>
        <taxon>Pseudomonadota</taxon>
        <taxon>Betaproteobacteria</taxon>
        <taxon>Burkholderiales</taxon>
        <taxon>Burkholderiaceae</taxon>
        <taxon>Cupriavidus</taxon>
    </lineage>
</organism>
<dbReference type="EMBL" id="JARJLM010000484">
    <property type="protein sequence ID" value="MDF3837135.1"/>
    <property type="molecule type" value="Genomic_DNA"/>
</dbReference>
<dbReference type="RefSeq" id="WP_276267425.1">
    <property type="nucleotide sequence ID" value="NZ_JARJLM010000484.1"/>
</dbReference>
<accession>A0ABT6AWX7</accession>
<protein>
    <submittedName>
        <fullName evidence="1">Uncharacterized protein</fullName>
    </submittedName>
</protein>
<evidence type="ECO:0000313" key="1">
    <source>
        <dbReference type="EMBL" id="MDF3837135.1"/>
    </source>
</evidence>
<gene>
    <name evidence="1" type="ORF">P3W85_29890</name>
</gene>
<comment type="caution">
    <text evidence="1">The sequence shown here is derived from an EMBL/GenBank/DDBJ whole genome shotgun (WGS) entry which is preliminary data.</text>
</comment>
<name>A0ABT6AWX7_9BURK</name>
<proteinExistence type="predicted"/>
<dbReference type="Proteomes" id="UP001216674">
    <property type="component" value="Unassembled WGS sequence"/>
</dbReference>
<evidence type="ECO:0000313" key="2">
    <source>
        <dbReference type="Proteomes" id="UP001216674"/>
    </source>
</evidence>
<sequence>MNTEGMTIRADLVPWSHDIELRLGVKRDGRLYSIARPLVFEDIPNGARVDPFVTMDAGTAQNLMDELWRCGLRPRDGTGSAGALAATERHLNDMRRLVFEDKIQVRVES</sequence>
<keyword evidence="2" id="KW-1185">Reference proteome</keyword>
<reference evidence="1 2" key="1">
    <citation type="submission" date="2023-03" db="EMBL/GenBank/DDBJ databases">
        <title>Draft assemblies of triclosan tolerant bacteria isolated from returned activated sludge.</title>
        <authorList>
            <person name="Van Hamelsveld S."/>
        </authorList>
    </citation>
    <scope>NUCLEOTIDE SEQUENCE [LARGE SCALE GENOMIC DNA]</scope>
    <source>
        <strain evidence="1 2">GW210010_S58</strain>
    </source>
</reference>